<dbReference type="PRINTS" id="PR00040">
    <property type="entry name" value="HTHMERR"/>
</dbReference>
<dbReference type="Gene3D" id="1.10.1660.10">
    <property type="match status" value="1"/>
</dbReference>
<dbReference type="PROSITE" id="PS50937">
    <property type="entry name" value="HTH_MERR_2"/>
    <property type="match status" value="1"/>
</dbReference>
<dbReference type="InterPro" id="IPR009061">
    <property type="entry name" value="DNA-bd_dom_put_sf"/>
</dbReference>
<dbReference type="InterPro" id="IPR010499">
    <property type="entry name" value="AraC_E-bd"/>
</dbReference>
<dbReference type="SUPFAM" id="SSF55136">
    <property type="entry name" value="Probable bacterial effector-binding domain"/>
    <property type="match status" value="1"/>
</dbReference>
<dbReference type="SMART" id="SM00422">
    <property type="entry name" value="HTH_MERR"/>
    <property type="match status" value="1"/>
</dbReference>
<keyword evidence="4" id="KW-0804">Transcription</keyword>
<keyword evidence="2" id="KW-0805">Transcription regulation</keyword>
<evidence type="ECO:0000259" key="5">
    <source>
        <dbReference type="PROSITE" id="PS50937"/>
    </source>
</evidence>
<evidence type="ECO:0000256" key="2">
    <source>
        <dbReference type="ARBA" id="ARBA00023015"/>
    </source>
</evidence>
<dbReference type="InterPro" id="IPR000551">
    <property type="entry name" value="MerR-type_HTH_dom"/>
</dbReference>
<sequence length="279" mass="33421">MKLYRIGEISQLYGISVDTLRHYEKMEILMPEQVSDSGYRYYSNRQIWQLNIIRTLRQLGIGLLDIRDYMSHRTLDKSQALVEFQLDTIDQKLRELNRLKQELEDRHYYFQESQQVKIGEIQLKTLPVRKVWIEMRDVRTVWEIDRLHKEIELNIEESRLSYFAWGRAGAFISEGDFHKGNHTHYNGSFIIDKLADKEIPAGDYLCMHFQGEYSQQNIDEQYFRIKNYMKKQALEIDGPVVEIYKLDIHETDDEQEYLTEIQIPVIAQEERLFLETKAK</sequence>
<gene>
    <name evidence="6" type="ORF">NX722_20655</name>
</gene>
<name>A0ABT3N034_9GAMM</name>
<protein>
    <submittedName>
        <fullName evidence="6">MerR family transcriptional regulator</fullName>
    </submittedName>
</protein>
<dbReference type="Gene3D" id="3.20.80.10">
    <property type="entry name" value="Regulatory factor, effector binding domain"/>
    <property type="match status" value="1"/>
</dbReference>
<dbReference type="InterPro" id="IPR029442">
    <property type="entry name" value="GyrI-like"/>
</dbReference>
<evidence type="ECO:0000313" key="7">
    <source>
        <dbReference type="Proteomes" id="UP001209854"/>
    </source>
</evidence>
<dbReference type="EMBL" id="JAPFCC010000001">
    <property type="protein sequence ID" value="MCW7554987.1"/>
    <property type="molecule type" value="Genomic_DNA"/>
</dbReference>
<dbReference type="SUPFAM" id="SSF46955">
    <property type="entry name" value="Putative DNA-binding domain"/>
    <property type="match status" value="1"/>
</dbReference>
<reference evidence="6 7" key="1">
    <citation type="submission" date="2022-10" db="EMBL/GenBank/DDBJ databases">
        <title>High-quality genome sequences of two octocoral-associated bacteria, Endozoicomonas euniceicola EF212 and Endozoicomonas gorgoniicola PS125.</title>
        <authorList>
            <person name="Chiou Y.-J."/>
            <person name="Chen Y.-H."/>
        </authorList>
    </citation>
    <scope>NUCLEOTIDE SEQUENCE [LARGE SCALE GENOMIC DNA]</scope>
    <source>
        <strain evidence="6 7">PS125</strain>
    </source>
</reference>
<keyword evidence="7" id="KW-1185">Reference proteome</keyword>
<keyword evidence="1" id="KW-0678">Repressor</keyword>
<dbReference type="InterPro" id="IPR011256">
    <property type="entry name" value="Reg_factor_effector_dom_sf"/>
</dbReference>
<dbReference type="RefSeq" id="WP_262564750.1">
    <property type="nucleotide sequence ID" value="NZ_JAPFCC010000001.1"/>
</dbReference>
<evidence type="ECO:0000256" key="4">
    <source>
        <dbReference type="ARBA" id="ARBA00023163"/>
    </source>
</evidence>
<dbReference type="SMART" id="SM00871">
    <property type="entry name" value="AraC_E_bind"/>
    <property type="match status" value="1"/>
</dbReference>
<evidence type="ECO:0000256" key="1">
    <source>
        <dbReference type="ARBA" id="ARBA00022491"/>
    </source>
</evidence>
<evidence type="ECO:0000313" key="6">
    <source>
        <dbReference type="EMBL" id="MCW7554987.1"/>
    </source>
</evidence>
<dbReference type="PANTHER" id="PTHR30204">
    <property type="entry name" value="REDOX-CYCLING DRUG-SENSING TRANSCRIPTIONAL ACTIVATOR SOXR"/>
    <property type="match status" value="1"/>
</dbReference>
<comment type="caution">
    <text evidence="6">The sequence shown here is derived from an EMBL/GenBank/DDBJ whole genome shotgun (WGS) entry which is preliminary data.</text>
</comment>
<dbReference type="InterPro" id="IPR047057">
    <property type="entry name" value="MerR_fam"/>
</dbReference>
<accession>A0ABT3N034</accession>
<dbReference type="PANTHER" id="PTHR30204:SF69">
    <property type="entry name" value="MERR-FAMILY TRANSCRIPTIONAL REGULATOR"/>
    <property type="match status" value="1"/>
</dbReference>
<keyword evidence="3" id="KW-0238">DNA-binding</keyword>
<dbReference type="Pfam" id="PF06445">
    <property type="entry name" value="GyrI-like"/>
    <property type="match status" value="1"/>
</dbReference>
<dbReference type="Proteomes" id="UP001209854">
    <property type="component" value="Unassembled WGS sequence"/>
</dbReference>
<evidence type="ECO:0000256" key="3">
    <source>
        <dbReference type="ARBA" id="ARBA00023125"/>
    </source>
</evidence>
<organism evidence="6 7">
    <name type="scientific">Endozoicomonas gorgoniicola</name>
    <dbReference type="NCBI Taxonomy" id="1234144"/>
    <lineage>
        <taxon>Bacteria</taxon>
        <taxon>Pseudomonadati</taxon>
        <taxon>Pseudomonadota</taxon>
        <taxon>Gammaproteobacteria</taxon>
        <taxon>Oceanospirillales</taxon>
        <taxon>Endozoicomonadaceae</taxon>
        <taxon>Endozoicomonas</taxon>
    </lineage>
</organism>
<proteinExistence type="predicted"/>
<dbReference type="Pfam" id="PF13411">
    <property type="entry name" value="MerR_1"/>
    <property type="match status" value="1"/>
</dbReference>
<feature type="domain" description="HTH merR-type" evidence="5">
    <location>
        <begin position="3"/>
        <end position="72"/>
    </location>
</feature>